<dbReference type="AlphaFoldDB" id="A0A915HL81"/>
<protein>
    <submittedName>
        <fullName evidence="2">Uncharacterized protein</fullName>
    </submittedName>
</protein>
<evidence type="ECO:0000313" key="2">
    <source>
        <dbReference type="WBParaSite" id="nRc.2.0.1.t02424-RA"/>
    </source>
</evidence>
<organism evidence="1 2">
    <name type="scientific">Romanomermis culicivorax</name>
    <name type="common">Nematode worm</name>
    <dbReference type="NCBI Taxonomy" id="13658"/>
    <lineage>
        <taxon>Eukaryota</taxon>
        <taxon>Metazoa</taxon>
        <taxon>Ecdysozoa</taxon>
        <taxon>Nematoda</taxon>
        <taxon>Enoplea</taxon>
        <taxon>Dorylaimia</taxon>
        <taxon>Mermithida</taxon>
        <taxon>Mermithoidea</taxon>
        <taxon>Mermithidae</taxon>
        <taxon>Romanomermis</taxon>
    </lineage>
</organism>
<proteinExistence type="predicted"/>
<evidence type="ECO:0000313" key="1">
    <source>
        <dbReference type="Proteomes" id="UP000887565"/>
    </source>
</evidence>
<name>A0A915HL81_ROMCU</name>
<reference evidence="2" key="1">
    <citation type="submission" date="2022-11" db="UniProtKB">
        <authorList>
            <consortium name="WormBaseParasite"/>
        </authorList>
    </citation>
    <scope>IDENTIFICATION</scope>
</reference>
<sequence length="141" mass="16874">MEVECLITSSDQMMEKSVMGNCNSQENEPSKSKTTLKHEHKFQTSLGNCFMQKCTDFNRLFTDEQNYGQLFDKTYSYCSTLRKFIHFKANYPLLHILTEEEPASRGRMTKYEIKKKEKRNENRRGDEEWMKTSSYWMMTMK</sequence>
<dbReference type="Proteomes" id="UP000887565">
    <property type="component" value="Unplaced"/>
</dbReference>
<dbReference type="WBParaSite" id="nRc.2.0.1.t02424-RA">
    <property type="protein sequence ID" value="nRc.2.0.1.t02424-RA"/>
    <property type="gene ID" value="nRc.2.0.1.g02424"/>
</dbReference>
<keyword evidence="1" id="KW-1185">Reference proteome</keyword>
<accession>A0A915HL81</accession>